<evidence type="ECO:0000313" key="1">
    <source>
        <dbReference type="EMBL" id="EGK72432.1"/>
    </source>
</evidence>
<proteinExistence type="predicted"/>
<name>F5RAI3_METUF</name>
<gene>
    <name evidence="1" type="ORF">METUNv1_01197</name>
</gene>
<protein>
    <submittedName>
        <fullName evidence="1">Uncharacterized protein</fullName>
    </submittedName>
</protein>
<accession>F5RAI3</accession>
<organism evidence="1 2">
    <name type="scientific">Methyloversatilis universalis (strain ATCC BAA-1314 / DSM 25237 / JCM 13912 / CCUG 52030 / FAM5)</name>
    <dbReference type="NCBI Taxonomy" id="1000565"/>
    <lineage>
        <taxon>Bacteria</taxon>
        <taxon>Pseudomonadati</taxon>
        <taxon>Pseudomonadota</taxon>
        <taxon>Betaproteobacteria</taxon>
        <taxon>Nitrosomonadales</taxon>
        <taxon>Sterolibacteriaceae</taxon>
        <taxon>Methyloversatilis</taxon>
    </lineage>
</organism>
<dbReference type="EMBL" id="AFHG01000036">
    <property type="protein sequence ID" value="EGK72432.1"/>
    <property type="molecule type" value="Genomic_DNA"/>
</dbReference>
<keyword evidence="2" id="KW-1185">Reference proteome</keyword>
<dbReference type="AlphaFoldDB" id="F5RAI3"/>
<comment type="caution">
    <text evidence="1">The sequence shown here is derived from an EMBL/GenBank/DDBJ whole genome shotgun (WGS) entry which is preliminary data.</text>
</comment>
<sequence>MRLFACSGSGRYQGRERYAVPLFDRRRCHGLLEVGGSGRADTQFHRPAAEGALKLQGEAAVNR</sequence>
<dbReference type="Proteomes" id="UP000005019">
    <property type="component" value="Unassembled WGS sequence"/>
</dbReference>
<evidence type="ECO:0000313" key="2">
    <source>
        <dbReference type="Proteomes" id="UP000005019"/>
    </source>
</evidence>
<reference evidence="1 2" key="1">
    <citation type="journal article" date="2011" name="J. Bacteriol.">
        <title>Genome sequence of Methyloversatilis universalis FAM5T, a methylotrophic representative of the order Rhodocyclales.</title>
        <authorList>
            <person name="Kittichotirat W."/>
            <person name="Good N.M."/>
            <person name="Hall R."/>
            <person name="Bringel F."/>
            <person name="Lajus A."/>
            <person name="Medigue C."/>
            <person name="Smalley N.E."/>
            <person name="Beck D."/>
            <person name="Bumgarner R."/>
            <person name="Vuilleumier S."/>
            <person name="Kalyuzhnaya M.G."/>
        </authorList>
    </citation>
    <scope>NUCLEOTIDE SEQUENCE [LARGE SCALE GENOMIC DNA]</scope>
    <source>
        <strain evidence="2">ATCC BAA-1314 / JCM 13912 / FAM5</strain>
    </source>
</reference>